<evidence type="ECO:0008006" key="5">
    <source>
        <dbReference type="Google" id="ProtNLM"/>
    </source>
</evidence>
<evidence type="ECO:0000313" key="2">
    <source>
        <dbReference type="EMBL" id="MBM9577678.1"/>
    </source>
</evidence>
<accession>A0ABS2UEV4</accession>
<keyword evidence="4" id="KW-1185">Reference proteome</keyword>
<dbReference type="EMBL" id="JAFFPU010000038">
    <property type="protein sequence ID" value="MBM9577678.1"/>
    <property type="molecule type" value="Genomic_DNA"/>
</dbReference>
<reference evidence="3 4" key="1">
    <citation type="submission" date="2021-02" db="EMBL/GenBank/DDBJ databases">
        <title>Leptospira ainlahdjerensis sp. nov., Leptospira ainazelensis sp. nov., Leptospira abararensis sp. nov. and Leptospira chreensis sp. nov., four new species isolated from water sources in Algeria.</title>
        <authorList>
            <person name="Amara Korba A."/>
            <person name="Kainiu M."/>
            <person name="Vincent A.T."/>
            <person name="Mariet J.-F."/>
            <person name="Veyrier F.J."/>
            <person name="Goarant C."/>
            <person name="Picardeau M."/>
        </authorList>
    </citation>
    <scope>NUCLEOTIDE SEQUENCE [LARGE SCALE GENOMIC DNA]</scope>
    <source>
        <strain evidence="3 4">201903070</strain>
    </source>
</reference>
<keyword evidence="1" id="KW-1133">Transmembrane helix</keyword>
<name>A0ABS2UEV4_9LEPT</name>
<feature type="transmembrane region" description="Helical" evidence="1">
    <location>
        <begin position="51"/>
        <end position="71"/>
    </location>
</feature>
<feature type="transmembrane region" description="Helical" evidence="1">
    <location>
        <begin position="83"/>
        <end position="101"/>
    </location>
</feature>
<dbReference type="RefSeq" id="WP_205279797.1">
    <property type="nucleotide sequence ID" value="NZ_JAFFPU010000038.1"/>
</dbReference>
<feature type="transmembrane region" description="Helical" evidence="1">
    <location>
        <begin position="12"/>
        <end position="39"/>
    </location>
</feature>
<evidence type="ECO:0000313" key="3">
    <source>
        <dbReference type="EMBL" id="MBM9577742.1"/>
    </source>
</evidence>
<dbReference type="EMBL" id="JAFFPU010000038">
    <property type="protein sequence ID" value="MBM9577742.1"/>
    <property type="molecule type" value="Genomic_DNA"/>
</dbReference>
<dbReference type="Proteomes" id="UP000724686">
    <property type="component" value="Unassembled WGS sequence"/>
</dbReference>
<protein>
    <recommendedName>
        <fullName evidence="5">Histidine kinase</fullName>
    </recommendedName>
</protein>
<keyword evidence="1" id="KW-0812">Transmembrane</keyword>
<comment type="caution">
    <text evidence="3">The sequence shown here is derived from an EMBL/GenBank/DDBJ whole genome shotgun (WGS) entry which is preliminary data.</text>
</comment>
<sequence>MIIQNPELKKNIGRVLIVIFSVILVFHFFVLIRIIPYTIVWGGRLQNTQQMYGFEIVSILLNSFFLFVILMERGYIRRYLSVALLKVILWIMIFLFSLNTFGNLNSLNQLESILFTPITFLLALFCFLLV</sequence>
<evidence type="ECO:0000313" key="4">
    <source>
        <dbReference type="Proteomes" id="UP000724686"/>
    </source>
</evidence>
<organism evidence="3 4">
    <name type="scientific">Leptospira ainlahdjerensis</name>
    <dbReference type="NCBI Taxonomy" id="2810033"/>
    <lineage>
        <taxon>Bacteria</taxon>
        <taxon>Pseudomonadati</taxon>
        <taxon>Spirochaetota</taxon>
        <taxon>Spirochaetia</taxon>
        <taxon>Leptospirales</taxon>
        <taxon>Leptospiraceae</taxon>
        <taxon>Leptospira</taxon>
    </lineage>
</organism>
<keyword evidence="1" id="KW-0472">Membrane</keyword>
<gene>
    <name evidence="2" type="ORF">JWG45_10995</name>
    <name evidence="3" type="ORF">JWG45_11320</name>
</gene>
<feature type="transmembrane region" description="Helical" evidence="1">
    <location>
        <begin position="113"/>
        <end position="129"/>
    </location>
</feature>
<evidence type="ECO:0000256" key="1">
    <source>
        <dbReference type="SAM" id="Phobius"/>
    </source>
</evidence>
<proteinExistence type="predicted"/>